<evidence type="ECO:0000313" key="13">
    <source>
        <dbReference type="Proteomes" id="UP000253318"/>
    </source>
</evidence>
<protein>
    <recommendedName>
        <fullName evidence="2">histidine kinase</fullName>
        <ecNumber evidence="2">2.7.13.3</ecNumber>
    </recommendedName>
</protein>
<dbReference type="AlphaFoldDB" id="A0A368T7U5"/>
<accession>A0A368T7U5</accession>
<evidence type="ECO:0000256" key="4">
    <source>
        <dbReference type="ARBA" id="ARBA00022679"/>
    </source>
</evidence>
<evidence type="ECO:0000259" key="11">
    <source>
        <dbReference type="SMART" id="SM00387"/>
    </source>
</evidence>
<evidence type="ECO:0000256" key="7">
    <source>
        <dbReference type="ARBA" id="ARBA00022840"/>
    </source>
</evidence>
<evidence type="ECO:0000256" key="3">
    <source>
        <dbReference type="ARBA" id="ARBA00022553"/>
    </source>
</evidence>
<keyword evidence="5" id="KW-0547">Nucleotide-binding</keyword>
<dbReference type="GO" id="GO:0016020">
    <property type="term" value="C:membrane"/>
    <property type="evidence" value="ECO:0007669"/>
    <property type="project" value="InterPro"/>
</dbReference>
<keyword evidence="3" id="KW-0597">Phosphoprotein</keyword>
<keyword evidence="10" id="KW-1133">Transmembrane helix</keyword>
<keyword evidence="6 12" id="KW-0418">Kinase</keyword>
<dbReference type="OrthoDB" id="3526306at2"/>
<keyword evidence="8" id="KW-0902">Two-component regulatory system</keyword>
<evidence type="ECO:0000256" key="6">
    <source>
        <dbReference type="ARBA" id="ARBA00022777"/>
    </source>
</evidence>
<dbReference type="GO" id="GO:0005524">
    <property type="term" value="F:ATP binding"/>
    <property type="evidence" value="ECO:0007669"/>
    <property type="project" value="UniProtKB-KW"/>
</dbReference>
<dbReference type="Pfam" id="PF07730">
    <property type="entry name" value="HisKA_3"/>
    <property type="match status" value="1"/>
</dbReference>
<keyword evidence="4" id="KW-0808">Transferase</keyword>
<dbReference type="Gene3D" id="1.20.5.1930">
    <property type="match status" value="1"/>
</dbReference>
<dbReference type="InterPro" id="IPR011712">
    <property type="entry name" value="Sig_transdc_His_kin_sub3_dim/P"/>
</dbReference>
<dbReference type="EMBL" id="QEIN01000045">
    <property type="protein sequence ID" value="RCV60161.1"/>
    <property type="molecule type" value="Genomic_DNA"/>
</dbReference>
<feature type="domain" description="Histidine kinase/HSP90-like ATPase" evidence="11">
    <location>
        <begin position="366"/>
        <end position="456"/>
    </location>
</feature>
<evidence type="ECO:0000256" key="9">
    <source>
        <dbReference type="SAM" id="MobiDB-lite"/>
    </source>
</evidence>
<dbReference type="Proteomes" id="UP000253318">
    <property type="component" value="Unassembled WGS sequence"/>
</dbReference>
<dbReference type="EC" id="2.7.13.3" evidence="2"/>
<dbReference type="InterPro" id="IPR025828">
    <property type="entry name" value="Put_sensor_dom"/>
</dbReference>
<dbReference type="GO" id="GO:0000155">
    <property type="term" value="F:phosphorelay sensor kinase activity"/>
    <property type="evidence" value="ECO:0007669"/>
    <property type="project" value="InterPro"/>
</dbReference>
<dbReference type="InterPro" id="IPR036890">
    <property type="entry name" value="HATPase_C_sf"/>
</dbReference>
<feature type="transmembrane region" description="Helical" evidence="10">
    <location>
        <begin position="156"/>
        <end position="183"/>
    </location>
</feature>
<keyword evidence="7" id="KW-0067">ATP-binding</keyword>
<evidence type="ECO:0000256" key="5">
    <source>
        <dbReference type="ARBA" id="ARBA00022741"/>
    </source>
</evidence>
<evidence type="ECO:0000313" key="12">
    <source>
        <dbReference type="EMBL" id="RCV60161.1"/>
    </source>
</evidence>
<dbReference type="SUPFAM" id="SSF55874">
    <property type="entry name" value="ATPase domain of HSP90 chaperone/DNA topoisomerase II/histidine kinase"/>
    <property type="match status" value="1"/>
</dbReference>
<feature type="region of interest" description="Disordered" evidence="9">
    <location>
        <begin position="13"/>
        <end position="32"/>
    </location>
</feature>
<sequence length="456" mass="47582">MWVIPRRRARALQNPWSPGSPGAEPPPVAGERGVRAGPGTTGIAARISALGVGKRAADTLSGLRYLARASGVAFASWFLLAGVACAQALSVLGVGFPLLSVLLRTVERTAARDLRMSSELLGRPLSAPAPKGRPGSRPYQITGFWRELRWTGMNAVAGLPLGLAVLVPALGAAICVTIPLWWWTLPPGIALTPALYPVDSWPAALAAPVAGLGHLALLGYLAPRLSGLHARLAHRALTSTREARLSARLAEVTTSRTEALEAHGAELRRIERDLHDGTQNRLVAVRMHLGIVERVIDPGQTRALELVRVAQGAAEEALAELREVVRSIYPPILADRGLGSAVASLAARSAVPCRVEAGDLAGIPAAVEATAYFAVAECLTNVAKHGGASRAWVRISADGRTLRVEVGDDGAGGADERAGTGLAGIRRRVAAFDGSTEVASPPGGPTTIRVELPCAC</sequence>
<keyword evidence="13" id="KW-1185">Reference proteome</keyword>
<comment type="catalytic activity">
    <reaction evidence="1">
        <text>ATP + protein L-histidine = ADP + protein N-phospho-L-histidine.</text>
        <dbReference type="EC" id="2.7.13.3"/>
    </reaction>
</comment>
<dbReference type="InterPro" id="IPR050482">
    <property type="entry name" value="Sensor_HK_TwoCompSys"/>
</dbReference>
<feature type="transmembrane region" description="Helical" evidence="10">
    <location>
        <begin position="65"/>
        <end position="83"/>
    </location>
</feature>
<dbReference type="Gene3D" id="3.30.565.10">
    <property type="entry name" value="Histidine kinase-like ATPase, C-terminal domain"/>
    <property type="match status" value="1"/>
</dbReference>
<dbReference type="SMART" id="SM00387">
    <property type="entry name" value="HATPase_c"/>
    <property type="match status" value="1"/>
</dbReference>
<keyword evidence="10" id="KW-0472">Membrane</keyword>
<evidence type="ECO:0000256" key="2">
    <source>
        <dbReference type="ARBA" id="ARBA00012438"/>
    </source>
</evidence>
<evidence type="ECO:0000256" key="8">
    <source>
        <dbReference type="ARBA" id="ARBA00023012"/>
    </source>
</evidence>
<dbReference type="CDD" id="cd16917">
    <property type="entry name" value="HATPase_UhpB-NarQ-NarX-like"/>
    <property type="match status" value="1"/>
</dbReference>
<proteinExistence type="predicted"/>
<dbReference type="Pfam" id="PF13796">
    <property type="entry name" value="Sensor"/>
    <property type="match status" value="1"/>
</dbReference>
<gene>
    <name evidence="12" type="ORF">DEF24_07810</name>
</gene>
<dbReference type="PANTHER" id="PTHR24421:SF10">
    <property type="entry name" value="NITRATE_NITRITE SENSOR PROTEIN NARQ"/>
    <property type="match status" value="1"/>
</dbReference>
<dbReference type="Pfam" id="PF02518">
    <property type="entry name" value="HATPase_c"/>
    <property type="match status" value="1"/>
</dbReference>
<dbReference type="InterPro" id="IPR003594">
    <property type="entry name" value="HATPase_dom"/>
</dbReference>
<evidence type="ECO:0000256" key="10">
    <source>
        <dbReference type="SAM" id="Phobius"/>
    </source>
</evidence>
<name>A0A368T7U5_9ACTN</name>
<comment type="caution">
    <text evidence="12">The sequence shown here is derived from an EMBL/GenBank/DDBJ whole genome shotgun (WGS) entry which is preliminary data.</text>
</comment>
<dbReference type="PANTHER" id="PTHR24421">
    <property type="entry name" value="NITRATE/NITRITE SENSOR PROTEIN NARX-RELATED"/>
    <property type="match status" value="1"/>
</dbReference>
<organism evidence="12 13">
    <name type="scientific">Marinitenerispora sediminis</name>
    <dbReference type="NCBI Taxonomy" id="1931232"/>
    <lineage>
        <taxon>Bacteria</taxon>
        <taxon>Bacillati</taxon>
        <taxon>Actinomycetota</taxon>
        <taxon>Actinomycetes</taxon>
        <taxon>Streptosporangiales</taxon>
        <taxon>Nocardiopsidaceae</taxon>
        <taxon>Marinitenerispora</taxon>
    </lineage>
</organism>
<keyword evidence="10" id="KW-0812">Transmembrane</keyword>
<feature type="transmembrane region" description="Helical" evidence="10">
    <location>
        <begin position="203"/>
        <end position="222"/>
    </location>
</feature>
<reference evidence="12 13" key="1">
    <citation type="submission" date="2018-04" db="EMBL/GenBank/DDBJ databases">
        <title>Novel actinobacteria from marine sediment.</title>
        <authorList>
            <person name="Ng Z.Y."/>
            <person name="Tan G.Y.A."/>
        </authorList>
    </citation>
    <scope>NUCLEOTIDE SEQUENCE [LARGE SCALE GENOMIC DNA]</scope>
    <source>
        <strain evidence="12 13">TPS81</strain>
    </source>
</reference>
<feature type="transmembrane region" description="Helical" evidence="10">
    <location>
        <begin position="89"/>
        <end position="106"/>
    </location>
</feature>
<evidence type="ECO:0000256" key="1">
    <source>
        <dbReference type="ARBA" id="ARBA00000085"/>
    </source>
</evidence>
<dbReference type="GO" id="GO:0046983">
    <property type="term" value="F:protein dimerization activity"/>
    <property type="evidence" value="ECO:0007669"/>
    <property type="project" value="InterPro"/>
</dbReference>